<evidence type="ECO:0000313" key="2">
    <source>
        <dbReference type="EMBL" id="QDT89607.1"/>
    </source>
</evidence>
<dbReference type="EMBL" id="CP036343">
    <property type="protein sequence ID" value="QDT89607.1"/>
    <property type="molecule type" value="Genomic_DNA"/>
</dbReference>
<name>A0A517V9D6_9PLAN</name>
<accession>A0A517V9D6</accession>
<sequence>MAKSTSKIGQGAKKQTGKTVEPTTKTAKGKTSKKK</sequence>
<organism evidence="2 3">
    <name type="scientific">Gimesia algae</name>
    <dbReference type="NCBI Taxonomy" id="2527971"/>
    <lineage>
        <taxon>Bacteria</taxon>
        <taxon>Pseudomonadati</taxon>
        <taxon>Planctomycetota</taxon>
        <taxon>Planctomycetia</taxon>
        <taxon>Planctomycetales</taxon>
        <taxon>Planctomycetaceae</taxon>
        <taxon>Gimesia</taxon>
    </lineage>
</organism>
<evidence type="ECO:0000313" key="3">
    <source>
        <dbReference type="Proteomes" id="UP000316855"/>
    </source>
</evidence>
<dbReference type="Proteomes" id="UP000316855">
    <property type="component" value="Chromosome"/>
</dbReference>
<evidence type="ECO:0000256" key="1">
    <source>
        <dbReference type="SAM" id="MobiDB-lite"/>
    </source>
</evidence>
<keyword evidence="3" id="KW-1185">Reference proteome</keyword>
<dbReference type="AlphaFoldDB" id="A0A517V9D6"/>
<gene>
    <name evidence="2" type="ORF">Pan161_12390</name>
</gene>
<reference evidence="2 3" key="1">
    <citation type="submission" date="2019-02" db="EMBL/GenBank/DDBJ databases">
        <title>Deep-cultivation of Planctomycetes and their phenomic and genomic characterization uncovers novel biology.</title>
        <authorList>
            <person name="Wiegand S."/>
            <person name="Jogler M."/>
            <person name="Boedeker C."/>
            <person name="Pinto D."/>
            <person name="Vollmers J."/>
            <person name="Rivas-Marin E."/>
            <person name="Kohn T."/>
            <person name="Peeters S.H."/>
            <person name="Heuer A."/>
            <person name="Rast P."/>
            <person name="Oberbeckmann S."/>
            <person name="Bunk B."/>
            <person name="Jeske O."/>
            <person name="Meyerdierks A."/>
            <person name="Storesund J.E."/>
            <person name="Kallscheuer N."/>
            <person name="Luecker S."/>
            <person name="Lage O.M."/>
            <person name="Pohl T."/>
            <person name="Merkel B.J."/>
            <person name="Hornburger P."/>
            <person name="Mueller R.-W."/>
            <person name="Bruemmer F."/>
            <person name="Labrenz M."/>
            <person name="Spormann A.M."/>
            <person name="Op den Camp H."/>
            <person name="Overmann J."/>
            <person name="Amann R."/>
            <person name="Jetten M.S.M."/>
            <person name="Mascher T."/>
            <person name="Medema M.H."/>
            <person name="Devos D.P."/>
            <person name="Kaster A.-K."/>
            <person name="Ovreas L."/>
            <person name="Rohde M."/>
            <person name="Galperin M.Y."/>
            <person name="Jogler C."/>
        </authorList>
    </citation>
    <scope>NUCLEOTIDE SEQUENCE [LARGE SCALE GENOMIC DNA]</scope>
    <source>
        <strain evidence="2 3">Pan161</strain>
    </source>
</reference>
<protein>
    <submittedName>
        <fullName evidence="2">Uncharacterized protein</fullName>
    </submittedName>
</protein>
<dbReference type="KEGG" id="gax:Pan161_12390"/>
<feature type="region of interest" description="Disordered" evidence="1">
    <location>
        <begin position="1"/>
        <end position="35"/>
    </location>
</feature>
<proteinExistence type="predicted"/>